<evidence type="ECO:0000313" key="10">
    <source>
        <dbReference type="Proteomes" id="UP000320300"/>
    </source>
</evidence>
<dbReference type="PANTHER" id="PTHR34582:SF6">
    <property type="entry name" value="UPF0702 TRANSMEMBRANE PROTEIN YCAP"/>
    <property type="match status" value="1"/>
</dbReference>
<dbReference type="RefSeq" id="WP_142526841.1">
    <property type="nucleotide sequence ID" value="NZ_CBCSJO010000003.1"/>
</dbReference>
<protein>
    <recommendedName>
        <fullName evidence="8">YetF C-terminal domain-containing protein</fullName>
    </recommendedName>
</protein>
<dbReference type="InterPro" id="IPR007353">
    <property type="entry name" value="DUF421"/>
</dbReference>
<organism evidence="9 10">
    <name type="scientific">Pedobacter westerhofensis</name>
    <dbReference type="NCBI Taxonomy" id="425512"/>
    <lineage>
        <taxon>Bacteria</taxon>
        <taxon>Pseudomonadati</taxon>
        <taxon>Bacteroidota</taxon>
        <taxon>Sphingobacteriia</taxon>
        <taxon>Sphingobacteriales</taxon>
        <taxon>Sphingobacteriaceae</taxon>
        <taxon>Pedobacter</taxon>
    </lineage>
</organism>
<evidence type="ECO:0000256" key="4">
    <source>
        <dbReference type="ARBA" id="ARBA00022692"/>
    </source>
</evidence>
<comment type="subcellular location">
    <subcellularLocation>
        <location evidence="1">Cell membrane</location>
        <topology evidence="1">Multi-pass membrane protein</topology>
    </subcellularLocation>
</comment>
<evidence type="ECO:0000256" key="2">
    <source>
        <dbReference type="ARBA" id="ARBA00006448"/>
    </source>
</evidence>
<dbReference type="Pfam" id="PF04239">
    <property type="entry name" value="DUF421"/>
    <property type="match status" value="1"/>
</dbReference>
<dbReference type="GO" id="GO:0005886">
    <property type="term" value="C:plasma membrane"/>
    <property type="evidence" value="ECO:0007669"/>
    <property type="project" value="UniProtKB-SubCell"/>
</dbReference>
<reference evidence="9 10" key="1">
    <citation type="submission" date="2017-05" db="EMBL/GenBank/DDBJ databases">
        <authorList>
            <person name="Varghese N."/>
            <person name="Submissions S."/>
        </authorList>
    </citation>
    <scope>NUCLEOTIDE SEQUENCE [LARGE SCALE GENOMIC DNA]</scope>
    <source>
        <strain evidence="9 10">DSM 19036</strain>
    </source>
</reference>
<keyword evidence="4 7" id="KW-0812">Transmembrane</keyword>
<dbReference type="AlphaFoldDB" id="A0A521BB02"/>
<evidence type="ECO:0000259" key="8">
    <source>
        <dbReference type="Pfam" id="PF04239"/>
    </source>
</evidence>
<dbReference type="InterPro" id="IPR023090">
    <property type="entry name" value="UPF0702_alpha/beta_dom_sf"/>
</dbReference>
<keyword evidence="3" id="KW-1003">Cell membrane</keyword>
<sequence length="233" mass="25875">MEKDIYKLLDWHRIFIGAVPGSFYIEVIIRTVIIYFILILAIRLMGKRMALQLNVTEMAAMVTLAAAIGVPIQAPDKGILPAVVIALVVVICERLLSKRAFGHEKFEQLIHGDIYFLVVDSTINVDCLIPAGMSQALIFEQVRAHGVPHLGHVKRLYMESSGAFSLVLDEDVKPGLSVMPEDDLDYWKDENRQAEIYVCAFCGHTGNPGNAADVKCTVCDHQIWVPAITDKKA</sequence>
<accession>A0A521BB02</accession>
<evidence type="ECO:0000256" key="5">
    <source>
        <dbReference type="ARBA" id="ARBA00022989"/>
    </source>
</evidence>
<dbReference type="EMBL" id="FXTN01000002">
    <property type="protein sequence ID" value="SMO44249.1"/>
    <property type="molecule type" value="Genomic_DNA"/>
</dbReference>
<keyword evidence="10" id="KW-1185">Reference proteome</keyword>
<proteinExistence type="inferred from homology"/>
<evidence type="ECO:0000256" key="3">
    <source>
        <dbReference type="ARBA" id="ARBA00022475"/>
    </source>
</evidence>
<name>A0A521BB02_9SPHI</name>
<evidence type="ECO:0000256" key="7">
    <source>
        <dbReference type="SAM" id="Phobius"/>
    </source>
</evidence>
<dbReference type="Proteomes" id="UP000320300">
    <property type="component" value="Unassembled WGS sequence"/>
</dbReference>
<dbReference type="Gene3D" id="3.30.240.20">
    <property type="entry name" value="bsu07140 like domains"/>
    <property type="match status" value="1"/>
</dbReference>
<keyword evidence="6 7" id="KW-0472">Membrane</keyword>
<evidence type="ECO:0000256" key="1">
    <source>
        <dbReference type="ARBA" id="ARBA00004651"/>
    </source>
</evidence>
<feature type="domain" description="YetF C-terminal" evidence="8">
    <location>
        <begin position="104"/>
        <end position="172"/>
    </location>
</feature>
<keyword evidence="5 7" id="KW-1133">Transmembrane helix</keyword>
<comment type="similarity">
    <text evidence="2">Belongs to the UPF0702 family.</text>
</comment>
<evidence type="ECO:0000313" key="9">
    <source>
        <dbReference type="EMBL" id="SMO44249.1"/>
    </source>
</evidence>
<feature type="transmembrane region" description="Helical" evidence="7">
    <location>
        <begin position="78"/>
        <end position="96"/>
    </location>
</feature>
<feature type="transmembrane region" description="Helical" evidence="7">
    <location>
        <begin position="54"/>
        <end position="72"/>
    </location>
</feature>
<feature type="transmembrane region" description="Helical" evidence="7">
    <location>
        <begin position="23"/>
        <end position="42"/>
    </location>
</feature>
<dbReference type="OrthoDB" id="6538282at2"/>
<evidence type="ECO:0000256" key="6">
    <source>
        <dbReference type="ARBA" id="ARBA00023136"/>
    </source>
</evidence>
<dbReference type="PANTHER" id="PTHR34582">
    <property type="entry name" value="UPF0702 TRANSMEMBRANE PROTEIN YCAP"/>
    <property type="match status" value="1"/>
</dbReference>
<gene>
    <name evidence="9" type="ORF">SAMN06265348_102149</name>
</gene>